<dbReference type="Proteomes" id="UP000178406">
    <property type="component" value="Unassembled WGS sequence"/>
</dbReference>
<dbReference type="STRING" id="1798338.A3J56_03015"/>
<sequence length="121" mass="14246">MKQKDIKQFIDFFHDTALRIRKQKPRIARGKDGKLVKRALTLFSRQQLEMLAVWFLAKKTKLSPTIGAMLSDVVLEELSRKMRSSSFWNDLDTLSERYFPRPINTLPLKTKHRQAFSLNTH</sequence>
<evidence type="ECO:0000313" key="1">
    <source>
        <dbReference type="EMBL" id="OGF74849.1"/>
    </source>
</evidence>
<accession>A0A1F5WGJ8</accession>
<evidence type="ECO:0000313" key="2">
    <source>
        <dbReference type="Proteomes" id="UP000178406"/>
    </source>
</evidence>
<proteinExistence type="predicted"/>
<protein>
    <submittedName>
        <fullName evidence="1">Uncharacterized protein</fullName>
    </submittedName>
</protein>
<gene>
    <name evidence="1" type="ORF">A3J56_03015</name>
</gene>
<name>A0A1F5WGJ8_9BACT</name>
<comment type="caution">
    <text evidence="1">The sequence shown here is derived from an EMBL/GenBank/DDBJ whole genome shotgun (WGS) entry which is preliminary data.</text>
</comment>
<dbReference type="AlphaFoldDB" id="A0A1F5WGJ8"/>
<organism evidence="1 2">
    <name type="scientific">Candidatus Giovannonibacteria bacterium RIFCSPHIGHO2_02_FULL_46_20</name>
    <dbReference type="NCBI Taxonomy" id="1798338"/>
    <lineage>
        <taxon>Bacteria</taxon>
        <taxon>Candidatus Giovannoniibacteriota</taxon>
    </lineage>
</organism>
<reference evidence="1 2" key="1">
    <citation type="journal article" date="2016" name="Nat. Commun.">
        <title>Thousands of microbial genomes shed light on interconnected biogeochemical processes in an aquifer system.</title>
        <authorList>
            <person name="Anantharaman K."/>
            <person name="Brown C.T."/>
            <person name="Hug L.A."/>
            <person name="Sharon I."/>
            <person name="Castelle C.J."/>
            <person name="Probst A.J."/>
            <person name="Thomas B.C."/>
            <person name="Singh A."/>
            <person name="Wilkins M.J."/>
            <person name="Karaoz U."/>
            <person name="Brodie E.L."/>
            <person name="Williams K.H."/>
            <person name="Hubbard S.S."/>
            <person name="Banfield J.F."/>
        </authorList>
    </citation>
    <scope>NUCLEOTIDE SEQUENCE [LARGE SCALE GENOMIC DNA]</scope>
</reference>
<dbReference type="EMBL" id="MFHQ01000002">
    <property type="protein sequence ID" value="OGF74849.1"/>
    <property type="molecule type" value="Genomic_DNA"/>
</dbReference>